<organism evidence="1 2">
    <name type="scientific">Oedothorax gibbosus</name>
    <dbReference type="NCBI Taxonomy" id="931172"/>
    <lineage>
        <taxon>Eukaryota</taxon>
        <taxon>Metazoa</taxon>
        <taxon>Ecdysozoa</taxon>
        <taxon>Arthropoda</taxon>
        <taxon>Chelicerata</taxon>
        <taxon>Arachnida</taxon>
        <taxon>Araneae</taxon>
        <taxon>Araneomorphae</taxon>
        <taxon>Entelegynae</taxon>
        <taxon>Araneoidea</taxon>
        <taxon>Linyphiidae</taxon>
        <taxon>Erigoninae</taxon>
        <taxon>Oedothorax</taxon>
    </lineage>
</organism>
<evidence type="ECO:0000313" key="2">
    <source>
        <dbReference type="Proteomes" id="UP000827092"/>
    </source>
</evidence>
<dbReference type="EMBL" id="JAFNEN010000173">
    <property type="protein sequence ID" value="KAG8190837.1"/>
    <property type="molecule type" value="Genomic_DNA"/>
</dbReference>
<proteinExistence type="predicted"/>
<dbReference type="Proteomes" id="UP000827092">
    <property type="component" value="Unassembled WGS sequence"/>
</dbReference>
<dbReference type="AlphaFoldDB" id="A0AAV6V362"/>
<comment type="caution">
    <text evidence="1">The sequence shown here is derived from an EMBL/GenBank/DDBJ whole genome shotgun (WGS) entry which is preliminary data.</text>
</comment>
<sequence length="88" mass="9592">MLPPGCPPPKSLITPAEAITRQTSITAEYVLFRKLSPGTPAKRTSSPARHEEIWQRTGPFQLLCGLDGDHGHGYLTETLSCCTQVLIC</sequence>
<name>A0AAV6V362_9ARAC</name>
<keyword evidence="2" id="KW-1185">Reference proteome</keyword>
<evidence type="ECO:0000313" key="1">
    <source>
        <dbReference type="EMBL" id="KAG8190837.1"/>
    </source>
</evidence>
<accession>A0AAV6V362</accession>
<reference evidence="1 2" key="1">
    <citation type="journal article" date="2022" name="Nat. Ecol. Evol.">
        <title>A masculinizing supergene underlies an exaggerated male reproductive morph in a spider.</title>
        <authorList>
            <person name="Hendrickx F."/>
            <person name="De Corte Z."/>
            <person name="Sonet G."/>
            <person name="Van Belleghem S.M."/>
            <person name="Kostlbacher S."/>
            <person name="Vangestel C."/>
        </authorList>
    </citation>
    <scope>NUCLEOTIDE SEQUENCE [LARGE SCALE GENOMIC DNA]</scope>
    <source>
        <strain evidence="1">W744_W776</strain>
    </source>
</reference>
<gene>
    <name evidence="1" type="ORF">JTE90_028334</name>
</gene>
<protein>
    <submittedName>
        <fullName evidence="1">Uncharacterized protein</fullName>
    </submittedName>
</protein>